<feature type="signal peptide" evidence="3">
    <location>
        <begin position="1"/>
        <end position="25"/>
    </location>
</feature>
<evidence type="ECO:0000256" key="2">
    <source>
        <dbReference type="SAM" id="MobiDB-lite"/>
    </source>
</evidence>
<dbReference type="SUPFAM" id="SSF47045">
    <property type="entry name" value="RAP domain-like"/>
    <property type="match status" value="3"/>
</dbReference>
<evidence type="ECO:0000313" key="7">
    <source>
        <dbReference type="Proteomes" id="UP000786811"/>
    </source>
</evidence>
<dbReference type="GO" id="GO:0008201">
    <property type="term" value="F:heparin binding"/>
    <property type="evidence" value="ECO:0007669"/>
    <property type="project" value="InterPro"/>
</dbReference>
<gene>
    <name evidence="6" type="ORF">HICCMSTLAB_LOCUS13693</name>
</gene>
<dbReference type="PANTHER" id="PTHR16560:SF2">
    <property type="entry name" value="ALPHA-2-MACROGLOBULIN RECEPTOR-ASSOCIATED PROTEIN"/>
    <property type="match status" value="1"/>
</dbReference>
<dbReference type="InterPro" id="IPR037999">
    <property type="entry name" value="RAP_D3"/>
</dbReference>
<evidence type="ECO:0000256" key="3">
    <source>
        <dbReference type="SAM" id="SignalP"/>
    </source>
</evidence>
<protein>
    <submittedName>
        <fullName evidence="6">Similar to Lrpap1: Alpha-2-macroglobulin receptor-associated protein (Mus musculus)</fullName>
    </submittedName>
</protein>
<sequence>MISKLVSVFFILSLSAIFIINECEGLNKYSAAANKATDKKNDDSKEIPVPVSVRELEKPYRMAKLNLVWTKAKHRLTDVKLLSLFSDLKMHDKEELAYKHYKEEGKDADGLKAARLRKKLIGIMSTYGLLEHFAETDDPELLKRHKPLNDGSNYVAKDLFKDKKLNKLWAKAENAGFTAEELEALKQEFSHHQDKIDEYMSILSEVENGDPEAYKNSIEEDHPSWNEIDEKEESDEESNAIPTKKDYVSKANLLREKHHQIKSGYDQLDKKTAEGPDHQEFVEPKVQGLWRIAKAAQFTKNELDSLKEELHHYQTRLLKLRHMHSQAALDAAQNGKTYDPDNTTRENIKKHARTVEKLHANLESRILERHSEL</sequence>
<dbReference type="OrthoDB" id="5817428at2759"/>
<keyword evidence="7" id="KW-1185">Reference proteome</keyword>
<evidence type="ECO:0000313" key="6">
    <source>
        <dbReference type="EMBL" id="CAG5109057.1"/>
    </source>
</evidence>
<organism evidence="6 7">
    <name type="scientific">Cotesia congregata</name>
    <name type="common">Parasitoid wasp</name>
    <name type="synonym">Apanteles congregatus</name>
    <dbReference type="NCBI Taxonomy" id="51543"/>
    <lineage>
        <taxon>Eukaryota</taxon>
        <taxon>Metazoa</taxon>
        <taxon>Ecdysozoa</taxon>
        <taxon>Arthropoda</taxon>
        <taxon>Hexapoda</taxon>
        <taxon>Insecta</taxon>
        <taxon>Pterygota</taxon>
        <taxon>Neoptera</taxon>
        <taxon>Endopterygota</taxon>
        <taxon>Hymenoptera</taxon>
        <taxon>Apocrita</taxon>
        <taxon>Ichneumonoidea</taxon>
        <taxon>Braconidae</taxon>
        <taxon>Microgastrinae</taxon>
        <taxon>Cotesia</taxon>
    </lineage>
</organism>
<dbReference type="InterPro" id="IPR009066">
    <property type="entry name" value="MG_RAP_rcpt_1"/>
</dbReference>
<dbReference type="InterPro" id="IPR010483">
    <property type="entry name" value="Alpha_2_MRAP_C"/>
</dbReference>
<dbReference type="InterPro" id="IPR038003">
    <property type="entry name" value="A2-macroglobuin_RAP"/>
</dbReference>
<keyword evidence="1" id="KW-0175">Coiled coil</keyword>
<feature type="region of interest" description="Disordered" evidence="2">
    <location>
        <begin position="217"/>
        <end position="245"/>
    </location>
</feature>
<evidence type="ECO:0000259" key="5">
    <source>
        <dbReference type="Pfam" id="PF06401"/>
    </source>
</evidence>
<dbReference type="GO" id="GO:0048259">
    <property type="term" value="P:regulation of receptor-mediated endocytosis"/>
    <property type="evidence" value="ECO:0007669"/>
    <property type="project" value="TreeGrafter"/>
</dbReference>
<keyword evidence="3" id="KW-0732">Signal</keyword>
<feature type="domain" description="Alpha-2-macroglobulin receptor-associated protein" evidence="4">
    <location>
        <begin position="20"/>
        <end position="140"/>
    </location>
</feature>
<dbReference type="Proteomes" id="UP000786811">
    <property type="component" value="Unassembled WGS sequence"/>
</dbReference>
<dbReference type="Pfam" id="PF06401">
    <property type="entry name" value="Alpha-2-MRAP_C"/>
    <property type="match status" value="1"/>
</dbReference>
<keyword evidence="6" id="KW-0675">Receptor</keyword>
<dbReference type="EMBL" id="CAJNRD030001124">
    <property type="protein sequence ID" value="CAG5109057.1"/>
    <property type="molecule type" value="Genomic_DNA"/>
</dbReference>
<feature type="coiled-coil region" evidence="1">
    <location>
        <begin position="296"/>
        <end position="323"/>
    </location>
</feature>
<dbReference type="GO" id="GO:0048019">
    <property type="term" value="F:receptor antagonist activity"/>
    <property type="evidence" value="ECO:0007669"/>
    <property type="project" value="InterPro"/>
</dbReference>
<dbReference type="CDD" id="cd14808">
    <property type="entry name" value="RAP_D3"/>
    <property type="match status" value="1"/>
</dbReference>
<dbReference type="Pfam" id="PF06400">
    <property type="entry name" value="Alpha-2-MRAP_N"/>
    <property type="match status" value="1"/>
</dbReference>
<dbReference type="GO" id="GO:0005783">
    <property type="term" value="C:endoplasmic reticulum"/>
    <property type="evidence" value="ECO:0007669"/>
    <property type="project" value="InterPro"/>
</dbReference>
<proteinExistence type="predicted"/>
<comment type="caution">
    <text evidence="6">The sequence shown here is derived from an EMBL/GenBank/DDBJ whole genome shotgun (WGS) entry which is preliminary data.</text>
</comment>
<dbReference type="AlphaFoldDB" id="A0A8J2N0L1"/>
<reference evidence="6" key="1">
    <citation type="submission" date="2021-04" db="EMBL/GenBank/DDBJ databases">
        <authorList>
            <person name="Chebbi M.A.C M."/>
        </authorList>
    </citation>
    <scope>NUCLEOTIDE SEQUENCE</scope>
</reference>
<accession>A0A8J2N0L1</accession>
<feature type="chain" id="PRO_5035185347" evidence="3">
    <location>
        <begin position="26"/>
        <end position="373"/>
    </location>
</feature>
<dbReference type="InterPro" id="IPR036744">
    <property type="entry name" value="RAP_sf"/>
</dbReference>
<name>A0A8J2N0L1_COTCN</name>
<evidence type="ECO:0000259" key="4">
    <source>
        <dbReference type="Pfam" id="PF06400"/>
    </source>
</evidence>
<feature type="compositionally biased region" description="Acidic residues" evidence="2">
    <location>
        <begin position="227"/>
        <end position="238"/>
    </location>
</feature>
<evidence type="ECO:0000256" key="1">
    <source>
        <dbReference type="SAM" id="Coils"/>
    </source>
</evidence>
<dbReference type="PANTHER" id="PTHR16560">
    <property type="entry name" value="ALPHA-2-MACROGLOBULIN RECEPTOR-ASSOCIATED PROTEIN"/>
    <property type="match status" value="1"/>
</dbReference>
<dbReference type="Gene3D" id="1.20.81.10">
    <property type="entry name" value="RAP domain"/>
    <property type="match status" value="3"/>
</dbReference>
<dbReference type="GO" id="GO:0050750">
    <property type="term" value="F:low-density lipoprotein particle receptor binding"/>
    <property type="evidence" value="ECO:0007669"/>
    <property type="project" value="InterPro"/>
</dbReference>
<feature type="domain" description="Alpha-2-macroglobulin RAP C-terminal" evidence="5">
    <location>
        <begin position="159"/>
        <end position="373"/>
    </location>
</feature>